<organism evidence="4 5">
    <name type="scientific">Botrytis byssoidea</name>
    <dbReference type="NCBI Taxonomy" id="139641"/>
    <lineage>
        <taxon>Eukaryota</taxon>
        <taxon>Fungi</taxon>
        <taxon>Dikarya</taxon>
        <taxon>Ascomycota</taxon>
        <taxon>Pezizomycotina</taxon>
        <taxon>Leotiomycetes</taxon>
        <taxon>Helotiales</taxon>
        <taxon>Sclerotiniaceae</taxon>
        <taxon>Botrytis</taxon>
    </lineage>
</organism>
<dbReference type="CDD" id="cd06257">
    <property type="entry name" value="DnaJ"/>
    <property type="match status" value="1"/>
</dbReference>
<evidence type="ECO:0000313" key="4">
    <source>
        <dbReference type="EMBL" id="KAF7951145.1"/>
    </source>
</evidence>
<dbReference type="GeneID" id="62146285"/>
<feature type="domain" description="J" evidence="3">
    <location>
        <begin position="17"/>
        <end position="102"/>
    </location>
</feature>
<keyword evidence="2" id="KW-0812">Transmembrane</keyword>
<dbReference type="InterPro" id="IPR001623">
    <property type="entry name" value="DnaJ_domain"/>
</dbReference>
<keyword evidence="2" id="KW-0472">Membrane</keyword>
<feature type="transmembrane region" description="Helical" evidence="2">
    <location>
        <begin position="241"/>
        <end position="263"/>
    </location>
</feature>
<dbReference type="Pfam" id="PF00226">
    <property type="entry name" value="DnaJ"/>
    <property type="match status" value="1"/>
</dbReference>
<evidence type="ECO:0000313" key="5">
    <source>
        <dbReference type="Proteomes" id="UP000710849"/>
    </source>
</evidence>
<protein>
    <recommendedName>
        <fullName evidence="3">J domain-containing protein</fullName>
    </recommendedName>
</protein>
<evidence type="ECO:0000256" key="2">
    <source>
        <dbReference type="SAM" id="Phobius"/>
    </source>
</evidence>
<gene>
    <name evidence="4" type="ORF">EAE97_002696</name>
</gene>
<feature type="region of interest" description="Disordered" evidence="1">
    <location>
        <begin position="540"/>
        <end position="569"/>
    </location>
</feature>
<dbReference type="AlphaFoldDB" id="A0A9P5IRN1"/>
<feature type="region of interest" description="Disordered" evidence="1">
    <location>
        <begin position="296"/>
        <end position="318"/>
    </location>
</feature>
<dbReference type="Gene3D" id="1.10.287.110">
    <property type="entry name" value="DnaJ domain"/>
    <property type="match status" value="1"/>
</dbReference>
<feature type="compositionally biased region" description="Polar residues" evidence="1">
    <location>
        <begin position="296"/>
        <end position="314"/>
    </location>
</feature>
<dbReference type="Proteomes" id="UP000710849">
    <property type="component" value="Unassembled WGS sequence"/>
</dbReference>
<feature type="region of interest" description="Disordered" evidence="1">
    <location>
        <begin position="342"/>
        <end position="434"/>
    </location>
</feature>
<keyword evidence="5" id="KW-1185">Reference proteome</keyword>
<accession>A0A9P5IRN1</accession>
<dbReference type="PROSITE" id="PS50076">
    <property type="entry name" value="DNAJ_2"/>
    <property type="match status" value="1"/>
</dbReference>
<proteinExistence type="predicted"/>
<dbReference type="EMBL" id="RCSW01000004">
    <property type="protein sequence ID" value="KAF7951145.1"/>
    <property type="molecule type" value="Genomic_DNA"/>
</dbReference>
<dbReference type="InterPro" id="IPR036869">
    <property type="entry name" value="J_dom_sf"/>
</dbReference>
<feature type="region of interest" description="Disordered" evidence="1">
    <location>
        <begin position="449"/>
        <end position="469"/>
    </location>
</feature>
<dbReference type="PRINTS" id="PR00625">
    <property type="entry name" value="JDOMAIN"/>
</dbReference>
<feature type="compositionally biased region" description="Low complexity" evidence="1">
    <location>
        <begin position="369"/>
        <end position="380"/>
    </location>
</feature>
<evidence type="ECO:0000256" key="1">
    <source>
        <dbReference type="SAM" id="MobiDB-lite"/>
    </source>
</evidence>
<keyword evidence="2" id="KW-1133">Transmembrane helix</keyword>
<reference evidence="4 5" key="1">
    <citation type="journal article" date="2020" name="Genome Biol. Evol.">
        <title>Comparative genomics of Sclerotiniaceae.</title>
        <authorList>
            <person name="Valero Jimenez C.A."/>
            <person name="Steentjes M."/>
            <person name="Scholten O.E."/>
            <person name="Van Kan J.A.L."/>
        </authorList>
    </citation>
    <scope>NUCLEOTIDE SEQUENCE [LARGE SCALE GENOMIC DNA]</scope>
    <source>
        <strain evidence="4 5">MUCL 94</strain>
    </source>
</reference>
<sequence length="585" mass="67626">MNNLMKYKRCHTPNFTPHYYNLDLPVSATQEDVEQAHHRLLELLHPENLRDPEQSSSAETAIQLINEAYEVLRDDEKRFYHLMVCEKTFGCRFKSDYHPRFGVDFWDRQWAKKHLEIDSFAPKPWPWDYDTLSTEIMCPTRKNDGFQFCTATWVNVAHILVDNLLPYSVSDNIWRRVETWRSGNPSNETIKDVCLDFQRGCDNFKVLVEKREAYIPWSQIPANTDWPTLGKRCSLFCVDILTVPFSIFCTILVLLTWVSLQTVKKRERRRRRRVFRPPSARSGRASTYRTIDGDMLQSQNQSHTRVPRQQSSFYPSERDYYADEEATPLYSLGNSRKYPVKEVSDRYTNPSDKSASAEYPSARTRQSRATNSATTNLTTNPQPARHKILKTPQPRSQSPSPSPNPSTSTTPSTQSSSTQSSDTKAQRPSSPANASQFFSLNASEKHYYYPNNDLPLRERRNTSTSFPPTRQRYVHYEDDKNWADDKRTPRLCMALTATGKQCSRRVSLVTPLSGSVVEALVSPLCFQHRHVRKWVRGAHGRDSPVEESLSSAVEGDELPEEESKRRLVRFFDEDEDDEYQSKSSA</sequence>
<evidence type="ECO:0000259" key="3">
    <source>
        <dbReference type="PROSITE" id="PS50076"/>
    </source>
</evidence>
<dbReference type="SMART" id="SM00271">
    <property type="entry name" value="DnaJ"/>
    <property type="match status" value="1"/>
</dbReference>
<dbReference type="SUPFAM" id="SSF46565">
    <property type="entry name" value="Chaperone J-domain"/>
    <property type="match status" value="1"/>
</dbReference>
<dbReference type="RefSeq" id="XP_038736414.1">
    <property type="nucleotide sequence ID" value="XM_038873208.1"/>
</dbReference>
<feature type="compositionally biased region" description="Low complexity" evidence="1">
    <location>
        <begin position="391"/>
        <end position="423"/>
    </location>
</feature>
<name>A0A9P5IRN1_9HELO</name>
<comment type="caution">
    <text evidence="4">The sequence shown here is derived from an EMBL/GenBank/DDBJ whole genome shotgun (WGS) entry which is preliminary data.</text>
</comment>